<keyword evidence="2" id="KW-1185">Reference proteome</keyword>
<evidence type="ECO:0000313" key="2">
    <source>
        <dbReference type="Proteomes" id="UP000326757"/>
    </source>
</evidence>
<organism evidence="1 2">
    <name type="scientific">Monilinia laxa</name>
    <name type="common">Brown rot fungus</name>
    <name type="synonym">Sclerotinia laxa</name>
    <dbReference type="NCBI Taxonomy" id="61186"/>
    <lineage>
        <taxon>Eukaryota</taxon>
        <taxon>Fungi</taxon>
        <taxon>Dikarya</taxon>
        <taxon>Ascomycota</taxon>
        <taxon>Pezizomycotina</taxon>
        <taxon>Leotiomycetes</taxon>
        <taxon>Helotiales</taxon>
        <taxon>Sclerotiniaceae</taxon>
        <taxon>Monilinia</taxon>
    </lineage>
</organism>
<comment type="caution">
    <text evidence="1">The sequence shown here is derived from an EMBL/GenBank/DDBJ whole genome shotgun (WGS) entry which is preliminary data.</text>
</comment>
<proteinExistence type="predicted"/>
<dbReference type="AlphaFoldDB" id="A0A5N6K6U2"/>
<gene>
    <name evidence="1" type="ORF">EYC80_002014</name>
</gene>
<dbReference type="Proteomes" id="UP000326757">
    <property type="component" value="Unassembled WGS sequence"/>
</dbReference>
<evidence type="ECO:0000313" key="1">
    <source>
        <dbReference type="EMBL" id="KAB8298283.1"/>
    </source>
</evidence>
<accession>A0A5N6K6U2</accession>
<reference evidence="1 2" key="1">
    <citation type="submission" date="2019-06" db="EMBL/GenBank/DDBJ databases">
        <title>Genome Sequence of the Brown Rot Fungal Pathogen Monilinia laxa.</title>
        <authorList>
            <person name="De Miccolis Angelini R.M."/>
            <person name="Landi L."/>
            <person name="Abate D."/>
            <person name="Pollastro S."/>
            <person name="Romanazzi G."/>
            <person name="Faretra F."/>
        </authorList>
    </citation>
    <scope>NUCLEOTIDE SEQUENCE [LARGE SCALE GENOMIC DNA]</scope>
    <source>
        <strain evidence="1 2">Mlax316</strain>
    </source>
</reference>
<protein>
    <submittedName>
        <fullName evidence="1">Uncharacterized protein</fullName>
    </submittedName>
</protein>
<name>A0A5N6K6U2_MONLA</name>
<sequence length="244" mass="25368">MSNQRPKRPSLIRNDFSAHNAADLKVSPHKSSELFGFQLVPSSTASAPNGEAVVGNQNERWFSAAAPGNGVISDAASDAASDIAWYAASDAASDAPIHVYNDSEECAAYLDEPRAPSAASEAAAEAEAASKKRLVGCFIALGLETPDLRNSKTAPDGITARQHNIAEISRCIKGKGRAIDKPIPPMKAGDSDGKEPNEAFKALEAAGAAIAQFGSCNSSHMTSLVDRNTCKTTIAGPSGTNGRE</sequence>
<dbReference type="EMBL" id="VIGI01000007">
    <property type="protein sequence ID" value="KAB8298283.1"/>
    <property type="molecule type" value="Genomic_DNA"/>
</dbReference>